<dbReference type="Pfam" id="PF25797">
    <property type="entry name" value="PDF2_C"/>
    <property type="match status" value="1"/>
</dbReference>
<evidence type="ECO:0000313" key="15">
    <source>
        <dbReference type="EMBL" id="KAK1415261.1"/>
    </source>
</evidence>
<comment type="similarity">
    <text evidence="2">Belongs to the HD-ZIP homeobox family. Class IV subfamily.</text>
</comment>
<dbReference type="InterPro" id="IPR042160">
    <property type="entry name" value="HD-Zip_IV"/>
</dbReference>
<dbReference type="InterPro" id="IPR057993">
    <property type="entry name" value="HD-Zip_IV_C"/>
</dbReference>
<dbReference type="InterPro" id="IPR002913">
    <property type="entry name" value="START_lipid-bd_dom"/>
</dbReference>
<evidence type="ECO:0000256" key="12">
    <source>
        <dbReference type="SAM" id="MobiDB-lite"/>
    </source>
</evidence>
<keyword evidence="4 11" id="KW-0175">Coiled coil</keyword>
<dbReference type="PANTHER" id="PTHR45654">
    <property type="entry name" value="HOMEOBOX-LEUCINE ZIPPER PROTEIN MERISTEM L1"/>
    <property type="match status" value="1"/>
</dbReference>
<name>A0AAD8NNT5_TARER</name>
<evidence type="ECO:0000256" key="11">
    <source>
        <dbReference type="SAM" id="Coils"/>
    </source>
</evidence>
<evidence type="ECO:0000256" key="9">
    <source>
        <dbReference type="PROSITE-ProRule" id="PRU00108"/>
    </source>
</evidence>
<feature type="domain" description="Homeobox" evidence="13">
    <location>
        <begin position="116"/>
        <end position="176"/>
    </location>
</feature>
<dbReference type="GO" id="GO:0005634">
    <property type="term" value="C:nucleus"/>
    <property type="evidence" value="ECO:0007669"/>
    <property type="project" value="UniProtKB-SubCell"/>
</dbReference>
<dbReference type="SUPFAM" id="SSF55961">
    <property type="entry name" value="Bet v1-like"/>
    <property type="match status" value="2"/>
</dbReference>
<evidence type="ECO:0000256" key="5">
    <source>
        <dbReference type="ARBA" id="ARBA00023125"/>
    </source>
</evidence>
<feature type="DNA-binding region" description="Homeobox" evidence="9">
    <location>
        <begin position="118"/>
        <end position="177"/>
    </location>
</feature>
<keyword evidence="5 9" id="KW-0238">DNA-binding</keyword>
<dbReference type="SUPFAM" id="SSF46689">
    <property type="entry name" value="Homeodomain-like"/>
    <property type="match status" value="1"/>
</dbReference>
<dbReference type="PROSITE" id="PS50071">
    <property type="entry name" value="HOMEOBOX_2"/>
    <property type="match status" value="1"/>
</dbReference>
<evidence type="ECO:0000256" key="6">
    <source>
        <dbReference type="ARBA" id="ARBA00023155"/>
    </source>
</evidence>
<comment type="subcellular location">
    <subcellularLocation>
        <location evidence="1 9 10">Nucleus</location>
    </subcellularLocation>
</comment>
<dbReference type="Gene3D" id="1.10.10.60">
    <property type="entry name" value="Homeodomain-like"/>
    <property type="match status" value="1"/>
</dbReference>
<evidence type="ECO:0000313" key="16">
    <source>
        <dbReference type="Proteomes" id="UP001229421"/>
    </source>
</evidence>
<dbReference type="AlphaFoldDB" id="A0AAD8NNT5"/>
<dbReference type="FunFam" id="1.10.10.60:FF:000229">
    <property type="entry name" value="Homeobox-leucine zipper protein HDG1"/>
    <property type="match status" value="1"/>
</dbReference>
<evidence type="ECO:0000256" key="1">
    <source>
        <dbReference type="ARBA" id="ARBA00004123"/>
    </source>
</evidence>
<evidence type="ECO:0000259" key="13">
    <source>
        <dbReference type="PROSITE" id="PS50071"/>
    </source>
</evidence>
<dbReference type="InterPro" id="IPR009057">
    <property type="entry name" value="Homeodomain-like_sf"/>
</dbReference>
<proteinExistence type="inferred from homology"/>
<dbReference type="CDD" id="cd08875">
    <property type="entry name" value="START_ArGLABRA2_like"/>
    <property type="match status" value="1"/>
</dbReference>
<keyword evidence="7" id="KW-0804">Transcription</keyword>
<dbReference type="PROSITE" id="PS50848">
    <property type="entry name" value="START"/>
    <property type="match status" value="1"/>
</dbReference>
<accession>A0AAD8NNT5</accession>
<feature type="domain" description="START" evidence="14">
    <location>
        <begin position="320"/>
        <end position="550"/>
    </location>
</feature>
<protein>
    <submittedName>
        <fullName evidence="15">Uncharacterized protein</fullName>
    </submittedName>
</protein>
<gene>
    <name evidence="15" type="ORF">QVD17_31038</name>
</gene>
<dbReference type="PANTHER" id="PTHR45654:SF69">
    <property type="entry name" value="HOMEOBOX-LEUCINE ZIPPER PROTEIN ANTHOCYANINLESS 2-LIKE"/>
    <property type="match status" value="1"/>
</dbReference>
<evidence type="ECO:0000256" key="10">
    <source>
        <dbReference type="RuleBase" id="RU000682"/>
    </source>
</evidence>
<keyword evidence="6 9" id="KW-0371">Homeobox</keyword>
<keyword evidence="16" id="KW-1185">Reference proteome</keyword>
<evidence type="ECO:0000256" key="2">
    <source>
        <dbReference type="ARBA" id="ARBA00006789"/>
    </source>
</evidence>
<comment type="caution">
    <text evidence="15">The sequence shown here is derived from an EMBL/GenBank/DDBJ whole genome shotgun (WGS) entry which is preliminary data.</text>
</comment>
<dbReference type="Proteomes" id="UP001229421">
    <property type="component" value="Unassembled WGS sequence"/>
</dbReference>
<dbReference type="SMART" id="SM00234">
    <property type="entry name" value="START"/>
    <property type="match status" value="1"/>
</dbReference>
<evidence type="ECO:0000256" key="3">
    <source>
        <dbReference type="ARBA" id="ARBA00023015"/>
    </source>
</evidence>
<reference evidence="15" key="1">
    <citation type="journal article" date="2023" name="bioRxiv">
        <title>Improved chromosome-level genome assembly for marigold (Tagetes erecta).</title>
        <authorList>
            <person name="Jiang F."/>
            <person name="Yuan L."/>
            <person name="Wang S."/>
            <person name="Wang H."/>
            <person name="Xu D."/>
            <person name="Wang A."/>
            <person name="Fan W."/>
        </authorList>
    </citation>
    <scope>NUCLEOTIDE SEQUENCE</scope>
    <source>
        <strain evidence="15">WSJ</strain>
        <tissue evidence="15">Leaf</tissue>
    </source>
</reference>
<dbReference type="Pfam" id="PF00046">
    <property type="entry name" value="Homeodomain"/>
    <property type="match status" value="1"/>
</dbReference>
<dbReference type="InterPro" id="IPR001356">
    <property type="entry name" value="HD"/>
</dbReference>
<dbReference type="Pfam" id="PF01852">
    <property type="entry name" value="START"/>
    <property type="match status" value="1"/>
</dbReference>
<evidence type="ECO:0000256" key="7">
    <source>
        <dbReference type="ARBA" id="ARBA00023163"/>
    </source>
</evidence>
<feature type="compositionally biased region" description="Basic residues" evidence="12">
    <location>
        <begin position="116"/>
        <end position="125"/>
    </location>
</feature>
<dbReference type="SMART" id="SM00389">
    <property type="entry name" value="HOX"/>
    <property type="match status" value="1"/>
</dbReference>
<feature type="region of interest" description="Disordered" evidence="12">
    <location>
        <begin position="79"/>
        <end position="125"/>
    </location>
</feature>
<sequence length="815" mass="88075">MMSFGGFYGGGSGDSRMVVADGTYNNMSLHRSSISQPQLITSTVPQPIYNSQSLSLALKPKMEGLGGMGLIGENFEGNLGRVRGDGSESRSGGSDNLEGASGDEQDVPVGPSSSSRSRRQKYHRHTPYQIQELEASFKDNPHPDEKERLALGKKLNLENKQVKFWFQNRRTQMKTQLERHENAILKQENDKLRIENIAMKEAIRAPVCNNCGGQAILGDISIDEHHLRIENARLRDELSRISILANKFLGRSLSSFGSSIPHGMASSNLELAVGRNGYGLNPMDVGLMGLDYSNGMSNALPLMSPPRNRMMAGGGGGMDIPYEKSMFLDLALSAMDELMKLGQVNGPLWVGNMDGGGEVLDLDEYLRSFPLCLGMKPHGYVTEASRATGVVMMNSLALVDTLLDANRWRDVFLGLIGSSSVIDVISGGTGDSRNGVVQLMQAEIQLVSPLVPARQVRFIRFCRQQAEGVWAVVDVSVDAGRDSFISRRLPSGCIVHDMPNGLSKVMWIEHTEYDENVVHNKYRPLLRSGLGFGAQKWISVLQRHCECITTIMSPDAAIDDGPVLPPGGKRSLSSLAQRMTANFCAGVCGTGGHKWEVISNASEAAKIMIRKSLNNPGDPSGTVLSANMSVWMPMPHQQLFSLMLNEELRSQWDVLSPGSAMQSMIRFSKSQDPGSLNTISLLRSNATASNANQNSVLVLQDSTTDMTGSLMVYAAVDVPAIQVVMNGGESSCVALLPSGFAIVPDCMAEPGATVTKAGGEGGSLLTVGFQILVNDLPSSNITIESINTVISLITRTVQGIKDVVHSNQQARQISS</sequence>
<keyword evidence="3" id="KW-0805">Transcription regulation</keyword>
<dbReference type="GO" id="GO:0003677">
    <property type="term" value="F:DNA binding"/>
    <property type="evidence" value="ECO:0007669"/>
    <property type="project" value="UniProtKB-UniRule"/>
</dbReference>
<evidence type="ECO:0000256" key="8">
    <source>
        <dbReference type="ARBA" id="ARBA00023242"/>
    </source>
</evidence>
<organism evidence="15 16">
    <name type="scientific">Tagetes erecta</name>
    <name type="common">African marigold</name>
    <dbReference type="NCBI Taxonomy" id="13708"/>
    <lineage>
        <taxon>Eukaryota</taxon>
        <taxon>Viridiplantae</taxon>
        <taxon>Streptophyta</taxon>
        <taxon>Embryophyta</taxon>
        <taxon>Tracheophyta</taxon>
        <taxon>Spermatophyta</taxon>
        <taxon>Magnoliopsida</taxon>
        <taxon>eudicotyledons</taxon>
        <taxon>Gunneridae</taxon>
        <taxon>Pentapetalae</taxon>
        <taxon>asterids</taxon>
        <taxon>campanulids</taxon>
        <taxon>Asterales</taxon>
        <taxon>Asteraceae</taxon>
        <taxon>Asteroideae</taxon>
        <taxon>Heliantheae alliance</taxon>
        <taxon>Tageteae</taxon>
        <taxon>Tagetes</taxon>
    </lineage>
</organism>
<dbReference type="CDD" id="cd00086">
    <property type="entry name" value="homeodomain"/>
    <property type="match status" value="1"/>
</dbReference>
<evidence type="ECO:0000256" key="4">
    <source>
        <dbReference type="ARBA" id="ARBA00023054"/>
    </source>
</evidence>
<evidence type="ECO:0000259" key="14">
    <source>
        <dbReference type="PROSITE" id="PS50848"/>
    </source>
</evidence>
<feature type="coiled-coil region" evidence="11">
    <location>
        <begin position="170"/>
        <end position="202"/>
    </location>
</feature>
<dbReference type="EMBL" id="JAUHHV010000008">
    <property type="protein sequence ID" value="KAK1415261.1"/>
    <property type="molecule type" value="Genomic_DNA"/>
</dbReference>
<keyword evidence="8 9" id="KW-0539">Nucleus</keyword>
<dbReference type="GO" id="GO:0008289">
    <property type="term" value="F:lipid binding"/>
    <property type="evidence" value="ECO:0007669"/>
    <property type="project" value="InterPro"/>
</dbReference>